<accession>A0A4V2Z072</accession>
<proteinExistence type="predicted"/>
<evidence type="ECO:0000313" key="3">
    <source>
        <dbReference type="Proteomes" id="UP000295479"/>
    </source>
</evidence>
<dbReference type="EMBL" id="SMFK01000001">
    <property type="protein sequence ID" value="TDD99897.1"/>
    <property type="molecule type" value="Genomic_DNA"/>
</dbReference>
<evidence type="ECO:0000313" key="2">
    <source>
        <dbReference type="EMBL" id="TDD99897.1"/>
    </source>
</evidence>
<feature type="chain" id="PRO_5020902325" evidence="1">
    <location>
        <begin position="22"/>
        <end position="151"/>
    </location>
</feature>
<dbReference type="AlphaFoldDB" id="A0A4V2Z072"/>
<sequence>MKSKSLIFSVILIIIFNSINAQNKNSKAPQSIISKSANIKKYYDLKELQELNKGQLIELYTERMKVLVKTLPYIALATKSGVTMVDLGIPVDSQNKKNFENQEKAIEDFIESMVSFQTNIMPYSDKKNLITAIIFYESTLKSWYELRESNE</sequence>
<feature type="signal peptide" evidence="1">
    <location>
        <begin position="1"/>
        <end position="21"/>
    </location>
</feature>
<keyword evidence="3" id="KW-1185">Reference proteome</keyword>
<reference evidence="2 3" key="1">
    <citation type="submission" date="2019-03" db="EMBL/GenBank/DDBJ databases">
        <title>Flavobacterium AR-3-4 sp. nov. isolated from arctic soil.</title>
        <authorList>
            <person name="Chaudhary D.K."/>
        </authorList>
    </citation>
    <scope>NUCLEOTIDE SEQUENCE [LARGE SCALE GENOMIC DNA]</scope>
    <source>
        <strain evidence="2 3">AR-3-4</strain>
    </source>
</reference>
<dbReference type="OrthoDB" id="1161684at2"/>
<protein>
    <submittedName>
        <fullName evidence="2">Uncharacterized protein</fullName>
    </submittedName>
</protein>
<organism evidence="2 3">
    <name type="scientific">Flavobacterium cellulosilyticum</name>
    <dbReference type="NCBI Taxonomy" id="2541731"/>
    <lineage>
        <taxon>Bacteria</taxon>
        <taxon>Pseudomonadati</taxon>
        <taxon>Bacteroidota</taxon>
        <taxon>Flavobacteriia</taxon>
        <taxon>Flavobacteriales</taxon>
        <taxon>Flavobacteriaceae</taxon>
        <taxon>Flavobacterium</taxon>
    </lineage>
</organism>
<gene>
    <name evidence="2" type="ORF">E0F76_02820</name>
</gene>
<comment type="caution">
    <text evidence="2">The sequence shown here is derived from an EMBL/GenBank/DDBJ whole genome shotgun (WGS) entry which is preliminary data.</text>
</comment>
<dbReference type="Proteomes" id="UP000295479">
    <property type="component" value="Unassembled WGS sequence"/>
</dbReference>
<keyword evidence="1" id="KW-0732">Signal</keyword>
<evidence type="ECO:0000256" key="1">
    <source>
        <dbReference type="SAM" id="SignalP"/>
    </source>
</evidence>
<name>A0A4V2Z072_9FLAO</name>